<feature type="transmembrane region" description="Helical" evidence="1">
    <location>
        <begin position="45"/>
        <end position="64"/>
    </location>
</feature>
<keyword evidence="1" id="KW-0812">Transmembrane</keyword>
<reference evidence="2 3" key="1">
    <citation type="journal article" date="2017" name="Int J Environ Stud">
        <title>Does the Miocene-Pliocene relict legume Oxytropis triphylla form nitrogen-fixing nodules with a combination of bacterial strains?</title>
        <authorList>
            <person name="Safronova V."/>
            <person name="Belimov A."/>
            <person name="Sazanova A."/>
            <person name="Kuznetsova I."/>
            <person name="Popova J."/>
            <person name="Andronov E."/>
            <person name="Verkhozina A."/>
            <person name="Tikhonovich I."/>
        </authorList>
    </citation>
    <scope>NUCLEOTIDE SEQUENCE [LARGE SCALE GENOMIC DNA]</scope>
    <source>
        <strain evidence="2 3">Tri-38</strain>
    </source>
</reference>
<keyword evidence="1" id="KW-1133">Transmembrane helix</keyword>
<dbReference type="KEGG" id="pht:BLM14_00900"/>
<accession>A0A2N9W0P8</accession>
<gene>
    <name evidence="2" type="ORF">B5P45_07515</name>
</gene>
<evidence type="ECO:0000256" key="1">
    <source>
        <dbReference type="SAM" id="Phobius"/>
    </source>
</evidence>
<evidence type="ECO:0000313" key="2">
    <source>
        <dbReference type="EMBL" id="PIO45316.1"/>
    </source>
</evidence>
<organism evidence="2 3">
    <name type="scientific">Phyllobacterium zundukense</name>
    <dbReference type="NCBI Taxonomy" id="1867719"/>
    <lineage>
        <taxon>Bacteria</taxon>
        <taxon>Pseudomonadati</taxon>
        <taxon>Pseudomonadota</taxon>
        <taxon>Alphaproteobacteria</taxon>
        <taxon>Hyphomicrobiales</taxon>
        <taxon>Phyllobacteriaceae</taxon>
        <taxon>Phyllobacterium</taxon>
    </lineage>
</organism>
<proteinExistence type="predicted"/>
<keyword evidence="1" id="KW-0472">Membrane</keyword>
<sequence length="95" mass="10416">MNFLPDASILNTGWRVKGGIDNYRRLTHCSTIPSSPAGKSSMSKILPFVFIVIMALHVIKPLGWPGLKKRKDFWKIAVAAVLAILIVGASRHAGY</sequence>
<dbReference type="Proteomes" id="UP000232163">
    <property type="component" value="Unassembled WGS sequence"/>
</dbReference>
<dbReference type="AlphaFoldDB" id="A0A2N9W0P8"/>
<feature type="transmembrane region" description="Helical" evidence="1">
    <location>
        <begin position="76"/>
        <end position="94"/>
    </location>
</feature>
<evidence type="ECO:0000313" key="3">
    <source>
        <dbReference type="Proteomes" id="UP000232163"/>
    </source>
</evidence>
<protein>
    <submittedName>
        <fullName evidence="2">Uncharacterized protein</fullName>
    </submittedName>
</protein>
<name>A0A2N9W0P8_9HYPH</name>
<comment type="caution">
    <text evidence="2">The sequence shown here is derived from an EMBL/GenBank/DDBJ whole genome shotgun (WGS) entry which is preliminary data.</text>
</comment>
<dbReference type="EMBL" id="MZMT01000020">
    <property type="protein sequence ID" value="PIO45316.1"/>
    <property type="molecule type" value="Genomic_DNA"/>
</dbReference>
<keyword evidence="3" id="KW-1185">Reference proteome</keyword>